<dbReference type="AlphaFoldDB" id="A0A4S5CCY0"/>
<evidence type="ECO:0000259" key="2">
    <source>
        <dbReference type="Pfam" id="PF01464"/>
    </source>
</evidence>
<dbReference type="SUPFAM" id="SSF53955">
    <property type="entry name" value="Lysozyme-like"/>
    <property type="match status" value="1"/>
</dbReference>
<dbReference type="Pfam" id="PF01464">
    <property type="entry name" value="SLT"/>
    <property type="match status" value="1"/>
</dbReference>
<sequence length="172" mass="19098">MKSVVALSVLLALSTSPITQGRDNSQAVQNSLVIDRCVELASVKFRIHSDLLRAILLTEGGGAGARNKNTSNGTYDYGHGQINDVNVPELESHGVTKDALRHDPCTNIGSAAWLLSKHLIRAGQWGVENPNPEKFWKAVGNYHSKTKKYNDIYQRKVWENLQIIQMARMTTQ</sequence>
<proteinExistence type="predicted"/>
<dbReference type="CDD" id="cd13400">
    <property type="entry name" value="LT_IagB-like"/>
    <property type="match status" value="1"/>
</dbReference>
<dbReference type="Gene3D" id="1.10.530.10">
    <property type="match status" value="1"/>
</dbReference>
<dbReference type="InterPro" id="IPR008258">
    <property type="entry name" value="Transglycosylase_SLT_dom_1"/>
</dbReference>
<evidence type="ECO:0000313" key="4">
    <source>
        <dbReference type="Proteomes" id="UP000309618"/>
    </source>
</evidence>
<comment type="caution">
    <text evidence="3">The sequence shown here is derived from an EMBL/GenBank/DDBJ whole genome shotgun (WGS) entry which is preliminary data.</text>
</comment>
<name>A0A4S5CCY0_AERVE</name>
<accession>A0A4S5CCY0</accession>
<organism evidence="3 4">
    <name type="scientific">Aeromonas veronii</name>
    <dbReference type="NCBI Taxonomy" id="654"/>
    <lineage>
        <taxon>Bacteria</taxon>
        <taxon>Pseudomonadati</taxon>
        <taxon>Pseudomonadota</taxon>
        <taxon>Gammaproteobacteria</taxon>
        <taxon>Aeromonadales</taxon>
        <taxon>Aeromonadaceae</taxon>
        <taxon>Aeromonas</taxon>
    </lineage>
</organism>
<reference evidence="3 4" key="1">
    <citation type="submission" date="2019-04" db="EMBL/GenBank/DDBJ databases">
        <title>Comparative genomics of Aeromonas veronii strains pathogenic to fish.</title>
        <authorList>
            <person name="Cascarano M.C."/>
            <person name="Smyrli M."/>
            <person name="Katharios P."/>
        </authorList>
    </citation>
    <scope>NUCLEOTIDE SEQUENCE [LARGE SCALE GENOMIC DNA]</scope>
    <source>
        <strain evidence="3 4">XU1</strain>
    </source>
</reference>
<dbReference type="RefSeq" id="WP_136502086.1">
    <property type="nucleotide sequence ID" value="NZ_SSUX01000011.1"/>
</dbReference>
<evidence type="ECO:0000313" key="3">
    <source>
        <dbReference type="EMBL" id="THJ43647.1"/>
    </source>
</evidence>
<gene>
    <name evidence="3" type="ORF">E8Q35_15185</name>
</gene>
<protein>
    <submittedName>
        <fullName evidence="3">Lytic transglycosylase domain-containing protein</fullName>
    </submittedName>
</protein>
<feature type="chain" id="PRO_5020634519" evidence="1">
    <location>
        <begin position="22"/>
        <end position="172"/>
    </location>
</feature>
<feature type="signal peptide" evidence="1">
    <location>
        <begin position="1"/>
        <end position="21"/>
    </location>
</feature>
<dbReference type="Proteomes" id="UP000309618">
    <property type="component" value="Unassembled WGS sequence"/>
</dbReference>
<evidence type="ECO:0000256" key="1">
    <source>
        <dbReference type="SAM" id="SignalP"/>
    </source>
</evidence>
<dbReference type="InterPro" id="IPR023346">
    <property type="entry name" value="Lysozyme-like_dom_sf"/>
</dbReference>
<dbReference type="EMBL" id="SSUX01000011">
    <property type="protein sequence ID" value="THJ43647.1"/>
    <property type="molecule type" value="Genomic_DNA"/>
</dbReference>
<feature type="domain" description="Transglycosylase SLT" evidence="2">
    <location>
        <begin position="37"/>
        <end position="144"/>
    </location>
</feature>
<keyword evidence="1" id="KW-0732">Signal</keyword>